<evidence type="ECO:0000256" key="3">
    <source>
        <dbReference type="ARBA" id="ARBA00023141"/>
    </source>
</evidence>
<dbReference type="InterPro" id="IPR013708">
    <property type="entry name" value="Shikimate_DH-bd_N"/>
</dbReference>
<keyword evidence="2 4" id="KW-0560">Oxidoreductase</keyword>
<dbReference type="InterPro" id="IPR041121">
    <property type="entry name" value="SDH_C"/>
</dbReference>
<protein>
    <recommendedName>
        <fullName evidence="4">Shikimate dehydrogenase (NADP(+))</fullName>
        <shortName evidence="4">SDH</shortName>
        <ecNumber evidence="4">1.1.1.25</ecNumber>
    </recommendedName>
</protein>
<reference evidence="8" key="1">
    <citation type="journal article" date="2019" name="Int. J. Syst. Evol. Microbiol.">
        <title>The Global Catalogue of Microorganisms (GCM) 10K type strain sequencing project: providing services to taxonomists for standard genome sequencing and annotation.</title>
        <authorList>
            <consortium name="The Broad Institute Genomics Platform"/>
            <consortium name="The Broad Institute Genome Sequencing Center for Infectious Disease"/>
            <person name="Wu L."/>
            <person name="Ma J."/>
        </authorList>
    </citation>
    <scope>NUCLEOTIDE SEQUENCE [LARGE SCALE GENOMIC DNA]</scope>
    <source>
        <strain evidence="8">CGMCC 1.19029</strain>
    </source>
</reference>
<sequence length="295" mass="31112">MHLPASPTRHRISGKTRLIALLGSPVSHSKSPGMQNGCFEALGLDFAYLAFDVPLEKAASAVEALRVLNVRGANVTMPLKRAVCPFLDRLSPAAEMAGAVNTIVNDNGVLTGHITDGIGYTLSLEDAGIDIAGKVMTIAGIGGASTAVAIQAAMQGVADITLFNQRDAFFDAGHDLVEMLQGRLGCKARLYDLADVAQLRASMARSHIFVNGTPVGMEATLGQSVVPDAAYFHPGLIVSDLIYVPEHTALLKMAQAAGCKTVSGLGMQLFQGVEAFRLWTGRDMPVDLARSLLRA</sequence>
<feature type="active site" description="Proton acceptor" evidence="4">
    <location>
        <position position="80"/>
    </location>
</feature>
<dbReference type="RefSeq" id="WP_376813960.1">
    <property type="nucleotide sequence ID" value="NZ_JBHSDY010000010.1"/>
</dbReference>
<feature type="binding site" evidence="4">
    <location>
        <position position="241"/>
    </location>
    <ligand>
        <name>NADP(+)</name>
        <dbReference type="ChEBI" id="CHEBI:58349"/>
    </ligand>
</feature>
<proteinExistence type="inferred from homology"/>
<evidence type="ECO:0000259" key="6">
    <source>
        <dbReference type="Pfam" id="PF18317"/>
    </source>
</evidence>
<dbReference type="PANTHER" id="PTHR21089">
    <property type="entry name" value="SHIKIMATE DEHYDROGENASE"/>
    <property type="match status" value="1"/>
</dbReference>
<evidence type="ECO:0000259" key="5">
    <source>
        <dbReference type="Pfam" id="PF08501"/>
    </source>
</evidence>
<comment type="function">
    <text evidence="4">Involved in the biosynthesis of the chorismate, which leads to the biosynthesis of aromatic amino acids. Catalyzes the reversible NADPH linked reduction of 3-dehydroshikimate (DHSA) to yield shikimate (SA).</text>
</comment>
<feature type="binding site" evidence="4">
    <location>
        <position position="271"/>
    </location>
    <ligand>
        <name>shikimate</name>
        <dbReference type="ChEBI" id="CHEBI:36208"/>
    </ligand>
</feature>
<gene>
    <name evidence="4" type="primary">aroE</name>
    <name evidence="7" type="ORF">ACFO0J_15395</name>
</gene>
<comment type="caution">
    <text evidence="7">The sequence shown here is derived from an EMBL/GenBank/DDBJ whole genome shotgun (WGS) entry which is preliminary data.</text>
</comment>
<dbReference type="Gene3D" id="3.40.50.10860">
    <property type="entry name" value="Leucine Dehydrogenase, chain A, domain 1"/>
    <property type="match status" value="1"/>
</dbReference>
<dbReference type="Pfam" id="PF18317">
    <property type="entry name" value="SDH_C"/>
    <property type="match status" value="1"/>
</dbReference>
<comment type="subunit">
    <text evidence="4">Homodimer.</text>
</comment>
<feature type="binding site" evidence="4">
    <location>
        <position position="76"/>
    </location>
    <ligand>
        <name>shikimate</name>
        <dbReference type="ChEBI" id="CHEBI:36208"/>
    </ligand>
</feature>
<feature type="binding site" evidence="4">
    <location>
        <position position="116"/>
    </location>
    <ligand>
        <name>shikimate</name>
        <dbReference type="ChEBI" id="CHEBI:36208"/>
    </ligand>
</feature>
<organism evidence="7 8">
    <name type="scientific">Castellaniella hirudinis</name>
    <dbReference type="NCBI Taxonomy" id="1144617"/>
    <lineage>
        <taxon>Bacteria</taxon>
        <taxon>Pseudomonadati</taxon>
        <taxon>Pseudomonadota</taxon>
        <taxon>Betaproteobacteria</taxon>
        <taxon>Burkholderiales</taxon>
        <taxon>Alcaligenaceae</taxon>
        <taxon>Castellaniella</taxon>
    </lineage>
</organism>
<dbReference type="EMBL" id="JBHSDY010000010">
    <property type="protein sequence ID" value="MFC4299427.1"/>
    <property type="molecule type" value="Genomic_DNA"/>
</dbReference>
<dbReference type="Gene3D" id="3.40.50.720">
    <property type="entry name" value="NAD(P)-binding Rossmann-like Domain"/>
    <property type="match status" value="1"/>
</dbReference>
<comment type="similarity">
    <text evidence="4">Belongs to the shikimate dehydrogenase family.</text>
</comment>
<evidence type="ECO:0000313" key="7">
    <source>
        <dbReference type="EMBL" id="MFC4299427.1"/>
    </source>
</evidence>
<keyword evidence="4" id="KW-0028">Amino-acid biosynthesis</keyword>
<dbReference type="HAMAP" id="MF_00222">
    <property type="entry name" value="Shikimate_DH_AroE"/>
    <property type="match status" value="1"/>
</dbReference>
<dbReference type="SUPFAM" id="SSF51735">
    <property type="entry name" value="NAD(P)-binding Rossmann-fold domains"/>
    <property type="match status" value="1"/>
</dbReference>
<evidence type="ECO:0000256" key="4">
    <source>
        <dbReference type="HAMAP-Rule" id="MF_00222"/>
    </source>
</evidence>
<evidence type="ECO:0000313" key="8">
    <source>
        <dbReference type="Proteomes" id="UP001595756"/>
    </source>
</evidence>
<dbReference type="CDD" id="cd01065">
    <property type="entry name" value="NAD_bind_Shikimate_DH"/>
    <property type="match status" value="1"/>
</dbReference>
<dbReference type="EC" id="1.1.1.25" evidence="4"/>
<keyword evidence="3 4" id="KW-0057">Aromatic amino acid biosynthesis</keyword>
<feature type="binding site" evidence="4">
    <location>
        <position position="243"/>
    </location>
    <ligand>
        <name>shikimate</name>
        <dbReference type="ChEBI" id="CHEBI:36208"/>
    </ligand>
</feature>
<feature type="domain" description="SDH C-terminal" evidence="6">
    <location>
        <begin position="264"/>
        <end position="293"/>
    </location>
</feature>
<evidence type="ECO:0000256" key="2">
    <source>
        <dbReference type="ARBA" id="ARBA00023002"/>
    </source>
</evidence>
<feature type="binding site" evidence="4">
    <location>
        <position position="101"/>
    </location>
    <ligand>
        <name>shikimate</name>
        <dbReference type="ChEBI" id="CHEBI:36208"/>
    </ligand>
</feature>
<feature type="binding site" evidence="4">
    <location>
        <position position="264"/>
    </location>
    <ligand>
        <name>NADP(+)</name>
        <dbReference type="ChEBI" id="CHEBI:58349"/>
    </ligand>
</feature>
<comment type="catalytic activity">
    <reaction evidence="4">
        <text>shikimate + NADP(+) = 3-dehydroshikimate + NADPH + H(+)</text>
        <dbReference type="Rhea" id="RHEA:17737"/>
        <dbReference type="ChEBI" id="CHEBI:15378"/>
        <dbReference type="ChEBI" id="CHEBI:16630"/>
        <dbReference type="ChEBI" id="CHEBI:36208"/>
        <dbReference type="ChEBI" id="CHEBI:57783"/>
        <dbReference type="ChEBI" id="CHEBI:58349"/>
        <dbReference type="EC" id="1.1.1.25"/>
    </reaction>
</comment>
<keyword evidence="8" id="KW-1185">Reference proteome</keyword>
<dbReference type="InterPro" id="IPR036291">
    <property type="entry name" value="NAD(P)-bd_dom_sf"/>
</dbReference>
<dbReference type="GO" id="GO:0016491">
    <property type="term" value="F:oxidoreductase activity"/>
    <property type="evidence" value="ECO:0007669"/>
    <property type="project" value="UniProtKB-KW"/>
</dbReference>
<keyword evidence="4" id="KW-0521">NADP</keyword>
<dbReference type="PANTHER" id="PTHR21089:SF1">
    <property type="entry name" value="BIFUNCTIONAL 3-DEHYDROQUINATE DEHYDRATASE_SHIKIMATE DEHYDROGENASE, CHLOROPLASTIC"/>
    <property type="match status" value="1"/>
</dbReference>
<feature type="binding site" evidence="4">
    <location>
        <begin position="29"/>
        <end position="31"/>
    </location>
    <ligand>
        <name>shikimate</name>
        <dbReference type="ChEBI" id="CHEBI:36208"/>
    </ligand>
</feature>
<dbReference type="Proteomes" id="UP001595756">
    <property type="component" value="Unassembled WGS sequence"/>
</dbReference>
<dbReference type="Pfam" id="PF08501">
    <property type="entry name" value="Shikimate_dh_N"/>
    <property type="match status" value="1"/>
</dbReference>
<feature type="domain" description="Shikimate dehydrogenase substrate binding N-terminal" evidence="5">
    <location>
        <begin position="21"/>
        <end position="103"/>
    </location>
</feature>
<comment type="caution">
    <text evidence="4">Lacks conserved residue(s) required for the propagation of feature annotation.</text>
</comment>
<comment type="pathway">
    <text evidence="1 4">Metabolic intermediate biosynthesis; chorismate biosynthesis; chorismate from D-erythrose 4-phosphate and phosphoenolpyruvate: step 4/7.</text>
</comment>
<dbReference type="SUPFAM" id="SSF53223">
    <property type="entry name" value="Aminoacid dehydrogenase-like, N-terminal domain"/>
    <property type="match status" value="1"/>
</dbReference>
<accession>A0ABV8S1T3</accession>
<name>A0ABV8S1T3_9BURK</name>
<evidence type="ECO:0000256" key="1">
    <source>
        <dbReference type="ARBA" id="ARBA00004871"/>
    </source>
</evidence>
<dbReference type="InterPro" id="IPR046346">
    <property type="entry name" value="Aminoacid_DH-like_N_sf"/>
</dbReference>
<dbReference type="InterPro" id="IPR022893">
    <property type="entry name" value="Shikimate_DH_fam"/>
</dbReference>